<dbReference type="PANTHER" id="PTHR43464">
    <property type="entry name" value="METHYLTRANSFERASE"/>
    <property type="match status" value="1"/>
</dbReference>
<dbReference type="RefSeq" id="WP_188080989.1">
    <property type="nucleotide sequence ID" value="NZ_JACIEU010000003.1"/>
</dbReference>
<dbReference type="CDD" id="cd02440">
    <property type="entry name" value="AdoMet_MTases"/>
    <property type="match status" value="1"/>
</dbReference>
<gene>
    <name evidence="2" type="ORF">GGQ90_000865</name>
</gene>
<dbReference type="InterPro" id="IPR041698">
    <property type="entry name" value="Methyltransf_25"/>
</dbReference>
<evidence type="ECO:0000259" key="1">
    <source>
        <dbReference type="Pfam" id="PF13649"/>
    </source>
</evidence>
<dbReference type="SUPFAM" id="SSF53335">
    <property type="entry name" value="S-adenosyl-L-methionine-dependent methyltransferases"/>
    <property type="match status" value="1"/>
</dbReference>
<dbReference type="PANTHER" id="PTHR43464:SF83">
    <property type="entry name" value="MALONYL-[ACYL-CARRIER PROTEIN] O-METHYLTRANSFERASE"/>
    <property type="match status" value="1"/>
</dbReference>
<dbReference type="EMBL" id="JACIEU010000003">
    <property type="protein sequence ID" value="MBB4147099.1"/>
    <property type="molecule type" value="Genomic_DNA"/>
</dbReference>
<protein>
    <submittedName>
        <fullName evidence="2">SAM-dependent methyltransferase</fullName>
    </submittedName>
</protein>
<dbReference type="Gene3D" id="3.40.50.150">
    <property type="entry name" value="Vaccinia Virus protein VP39"/>
    <property type="match status" value="1"/>
</dbReference>
<dbReference type="InterPro" id="IPR029063">
    <property type="entry name" value="SAM-dependent_MTases_sf"/>
</dbReference>
<keyword evidence="3" id="KW-1185">Reference proteome</keyword>
<name>A0A7W6LMG7_9SPHN</name>
<comment type="caution">
    <text evidence="2">The sequence shown here is derived from an EMBL/GenBank/DDBJ whole genome shotgun (WGS) entry which is preliminary data.</text>
</comment>
<reference evidence="2 3" key="1">
    <citation type="submission" date="2020-08" db="EMBL/GenBank/DDBJ databases">
        <title>Genomic Encyclopedia of Type Strains, Phase IV (KMG-IV): sequencing the most valuable type-strain genomes for metagenomic binning, comparative biology and taxonomic classification.</title>
        <authorList>
            <person name="Goeker M."/>
        </authorList>
    </citation>
    <scope>NUCLEOTIDE SEQUENCE [LARGE SCALE GENOMIC DNA]</scope>
    <source>
        <strain evidence="2 3">DSM 19371</strain>
    </source>
</reference>
<dbReference type="Proteomes" id="UP000590524">
    <property type="component" value="Unassembled WGS sequence"/>
</dbReference>
<accession>A0A7W6LMG7</accession>
<evidence type="ECO:0000313" key="3">
    <source>
        <dbReference type="Proteomes" id="UP000590524"/>
    </source>
</evidence>
<proteinExistence type="predicted"/>
<organism evidence="2 3">
    <name type="scientific">Sphingobium scionense</name>
    <dbReference type="NCBI Taxonomy" id="1404341"/>
    <lineage>
        <taxon>Bacteria</taxon>
        <taxon>Pseudomonadati</taxon>
        <taxon>Pseudomonadota</taxon>
        <taxon>Alphaproteobacteria</taxon>
        <taxon>Sphingomonadales</taxon>
        <taxon>Sphingomonadaceae</taxon>
        <taxon>Sphingobium</taxon>
    </lineage>
</organism>
<dbReference type="GO" id="GO:0032259">
    <property type="term" value="P:methylation"/>
    <property type="evidence" value="ECO:0007669"/>
    <property type="project" value="UniProtKB-KW"/>
</dbReference>
<evidence type="ECO:0000313" key="2">
    <source>
        <dbReference type="EMBL" id="MBB4147099.1"/>
    </source>
</evidence>
<dbReference type="Pfam" id="PF13649">
    <property type="entry name" value="Methyltransf_25"/>
    <property type="match status" value="1"/>
</dbReference>
<dbReference type="AlphaFoldDB" id="A0A7W6LMG7"/>
<sequence length="252" mass="28535">MIDTDRDWRIWGETDPYYGVVSAPQFRREQVDLDAFFQTGDAYIQERLGRLERQLGTLPRRRALDFGCGVGRVALPLAGLFDEVVGLDVAPGMLKEAERLRLERGIGNAHFRQSDDRLSTAVGEFDFVHSYIVFQHIAVERGLPLIGRLLDHVAIGGMASIHVAIRRGDTPVRAAFYRARTHIPGLQRLVHRLRGKKPSEPMMQMNEYPVSAIFAMMHLRGFGQALVDVERHGRFLTMHIAARRISPTEILP</sequence>
<dbReference type="GO" id="GO:0008168">
    <property type="term" value="F:methyltransferase activity"/>
    <property type="evidence" value="ECO:0007669"/>
    <property type="project" value="UniProtKB-KW"/>
</dbReference>
<keyword evidence="2" id="KW-0808">Transferase</keyword>
<feature type="domain" description="Methyltransferase" evidence="1">
    <location>
        <begin position="64"/>
        <end position="152"/>
    </location>
</feature>
<keyword evidence="2" id="KW-0489">Methyltransferase</keyword>